<dbReference type="Proteomes" id="UP000825935">
    <property type="component" value="Chromosome 22"/>
</dbReference>
<name>A0A8T2S5V9_CERRI</name>
<dbReference type="PRINTS" id="PR00737">
    <property type="entry name" value="GLHYDRLASE16"/>
</dbReference>
<proteinExistence type="predicted"/>
<feature type="domain" description="GH16" evidence="4">
    <location>
        <begin position="1"/>
        <end position="209"/>
    </location>
</feature>
<dbReference type="AlphaFoldDB" id="A0A8T2S5V9"/>
<dbReference type="InterPro" id="IPR008264">
    <property type="entry name" value="Beta_glucanase"/>
</dbReference>
<dbReference type="GO" id="GO:0004553">
    <property type="term" value="F:hydrolase activity, hydrolyzing O-glycosyl compounds"/>
    <property type="evidence" value="ECO:0007669"/>
    <property type="project" value="InterPro"/>
</dbReference>
<sequence length="209" mass="24101">MARSVLPSSLLRTRKLDEIAVDYTPELCLHDQNASEIVLTFDSRGGCRWRSHEKFGSGSFSARIKGPSGNTSGLNYNFYLSSQEGDKCQDEIDFEFLGRDRWIVQTNYFTNGMGNHEMVHPLDFDSAQDFHEYTIRWSPEHRTIEWLVDGSIIRTERCPSPYQSFPRKSMHLYASVWDASDIDEGRWCGKYVGCDAPYFCTYRDVHVPA</sequence>
<evidence type="ECO:0000313" key="6">
    <source>
        <dbReference type="Proteomes" id="UP000825935"/>
    </source>
</evidence>
<evidence type="ECO:0000313" key="5">
    <source>
        <dbReference type="EMBL" id="KAH7306404.1"/>
    </source>
</evidence>
<gene>
    <name evidence="5" type="ORF">KP509_22G009700</name>
</gene>
<dbReference type="SUPFAM" id="SSF49899">
    <property type="entry name" value="Concanavalin A-like lectins/glucanases"/>
    <property type="match status" value="1"/>
</dbReference>
<reference evidence="5" key="1">
    <citation type="submission" date="2021-08" db="EMBL/GenBank/DDBJ databases">
        <title>WGS assembly of Ceratopteris richardii.</title>
        <authorList>
            <person name="Marchant D.B."/>
            <person name="Chen G."/>
            <person name="Jenkins J."/>
            <person name="Shu S."/>
            <person name="Leebens-Mack J."/>
            <person name="Grimwood J."/>
            <person name="Schmutz J."/>
            <person name="Soltis P."/>
            <person name="Soltis D."/>
            <person name="Chen Z.-H."/>
        </authorList>
    </citation>
    <scope>NUCLEOTIDE SEQUENCE</scope>
    <source>
        <strain evidence="5">Whitten #5841</strain>
        <tissue evidence="5">Leaf</tissue>
    </source>
</reference>
<dbReference type="OrthoDB" id="4781at2759"/>
<dbReference type="InterPro" id="IPR013320">
    <property type="entry name" value="ConA-like_dom_sf"/>
</dbReference>
<dbReference type="InterPro" id="IPR044791">
    <property type="entry name" value="Beta-glucanase/XTH"/>
</dbReference>
<evidence type="ECO:0000256" key="3">
    <source>
        <dbReference type="PIRSR" id="PIRSR608264-1"/>
    </source>
</evidence>
<dbReference type="GO" id="GO:0005975">
    <property type="term" value="P:carbohydrate metabolic process"/>
    <property type="evidence" value="ECO:0007669"/>
    <property type="project" value="InterPro"/>
</dbReference>
<keyword evidence="2" id="KW-0326">Glycosidase</keyword>
<dbReference type="PROSITE" id="PS51762">
    <property type="entry name" value="GH16_2"/>
    <property type="match status" value="1"/>
</dbReference>
<feature type="active site" description="Nucleophile" evidence="3">
    <location>
        <position position="91"/>
    </location>
</feature>
<dbReference type="Pfam" id="PF00722">
    <property type="entry name" value="Glyco_hydro_16"/>
    <property type="match status" value="1"/>
</dbReference>
<dbReference type="InterPro" id="IPR000757">
    <property type="entry name" value="Beta-glucanase-like"/>
</dbReference>
<evidence type="ECO:0000256" key="1">
    <source>
        <dbReference type="ARBA" id="ARBA00022801"/>
    </source>
</evidence>
<keyword evidence="1" id="KW-0378">Hydrolase</keyword>
<evidence type="ECO:0000259" key="4">
    <source>
        <dbReference type="PROSITE" id="PS51762"/>
    </source>
</evidence>
<dbReference type="OMA" id="WDASDID"/>
<dbReference type="Gene3D" id="2.60.120.200">
    <property type="match status" value="1"/>
</dbReference>
<feature type="active site" description="Proton donor" evidence="3">
    <location>
        <position position="95"/>
    </location>
</feature>
<organism evidence="5 6">
    <name type="scientific">Ceratopteris richardii</name>
    <name type="common">Triangle waterfern</name>
    <dbReference type="NCBI Taxonomy" id="49495"/>
    <lineage>
        <taxon>Eukaryota</taxon>
        <taxon>Viridiplantae</taxon>
        <taxon>Streptophyta</taxon>
        <taxon>Embryophyta</taxon>
        <taxon>Tracheophyta</taxon>
        <taxon>Polypodiopsida</taxon>
        <taxon>Polypodiidae</taxon>
        <taxon>Polypodiales</taxon>
        <taxon>Pteridineae</taxon>
        <taxon>Pteridaceae</taxon>
        <taxon>Parkerioideae</taxon>
        <taxon>Ceratopteris</taxon>
    </lineage>
</organism>
<dbReference type="PANTHER" id="PTHR31062">
    <property type="entry name" value="XYLOGLUCAN ENDOTRANSGLUCOSYLASE/HYDROLASE PROTEIN 8-RELATED"/>
    <property type="match status" value="1"/>
</dbReference>
<keyword evidence="6" id="KW-1185">Reference proteome</keyword>
<accession>A0A8T2S5V9</accession>
<protein>
    <recommendedName>
        <fullName evidence="4">GH16 domain-containing protein</fullName>
    </recommendedName>
</protein>
<dbReference type="EMBL" id="CM035427">
    <property type="protein sequence ID" value="KAH7306404.1"/>
    <property type="molecule type" value="Genomic_DNA"/>
</dbReference>
<comment type="caution">
    <text evidence="5">The sequence shown here is derived from an EMBL/GenBank/DDBJ whole genome shotgun (WGS) entry which is preliminary data.</text>
</comment>
<evidence type="ECO:0000256" key="2">
    <source>
        <dbReference type="ARBA" id="ARBA00023295"/>
    </source>
</evidence>